<dbReference type="SUPFAM" id="SSF110395">
    <property type="entry name" value="CutC-like"/>
    <property type="match status" value="1"/>
</dbReference>
<dbReference type="Gene3D" id="3.20.20.380">
    <property type="entry name" value="Copper homeostasis (CutC) domain"/>
    <property type="match status" value="1"/>
</dbReference>
<comment type="similarity">
    <text evidence="1">Belongs to the CutC family.</text>
</comment>
<reference evidence="3 4" key="1">
    <citation type="submission" date="2017-07" db="EMBL/GenBank/DDBJ databases">
        <title>Draft whole genome sequences of clinical Proprionibacteriaceae strains.</title>
        <authorList>
            <person name="Bernier A.-M."/>
            <person name="Bernard K."/>
            <person name="Domingo M.-C."/>
        </authorList>
    </citation>
    <scope>NUCLEOTIDE SEQUENCE [LARGE SCALE GENOMIC DNA]</scope>
    <source>
        <strain evidence="3 4">NML 160184</strain>
    </source>
</reference>
<dbReference type="RefSeq" id="WP_094451310.1">
    <property type="nucleotide sequence ID" value="NZ_NMVI01000024.1"/>
</dbReference>
<evidence type="ECO:0000313" key="3">
    <source>
        <dbReference type="EMBL" id="OYN85817.1"/>
    </source>
</evidence>
<dbReference type="PANTHER" id="PTHR12598:SF0">
    <property type="entry name" value="COPPER HOMEOSTASIS PROTEIN CUTC HOMOLOG"/>
    <property type="match status" value="1"/>
</dbReference>
<evidence type="ECO:0000256" key="2">
    <source>
        <dbReference type="ARBA" id="ARBA00019014"/>
    </source>
</evidence>
<dbReference type="InterPro" id="IPR036822">
    <property type="entry name" value="CutC-like_dom_sf"/>
</dbReference>
<comment type="caution">
    <text evidence="3">The sequence shown here is derived from an EMBL/GenBank/DDBJ whole genome shotgun (WGS) entry which is preliminary data.</text>
</comment>
<name>A0A255E2K6_9ACTN</name>
<sequence length="235" mass="25775">MAMLEVICLDAEDARRAEAGGADRIELLGSLEDGGMSPAVDVAREVTAATTLPVRVMLRLRPGFGTDGGEFVRLRGLAQAYLDAGAEGIVMGFLNGHSEVDTEVMIELLRGTEWPWTMHRAIDQAFDSEQAWRTVIHMPRLESVLTAGSARGVEHGLDTLLDRARAHPEQAKLIMAGGGLTAEHLPWLMRVGIRRFHIGRPARGGTWDGPVDPKLVGAWRRLIDDLARRHPLPRN</sequence>
<evidence type="ECO:0000256" key="1">
    <source>
        <dbReference type="ARBA" id="ARBA00007768"/>
    </source>
</evidence>
<dbReference type="EMBL" id="NMVI01000024">
    <property type="protein sequence ID" value="OYN85817.1"/>
    <property type="molecule type" value="Genomic_DNA"/>
</dbReference>
<proteinExistence type="inferred from homology"/>
<dbReference type="Proteomes" id="UP000216533">
    <property type="component" value="Unassembled WGS sequence"/>
</dbReference>
<accession>A0A255E2K6</accession>
<gene>
    <name evidence="3" type="ORF">CGZ92_10305</name>
</gene>
<dbReference type="InterPro" id="IPR005627">
    <property type="entry name" value="CutC-like"/>
</dbReference>
<dbReference type="AlphaFoldDB" id="A0A255E2K6"/>
<dbReference type="GO" id="GO:0005507">
    <property type="term" value="F:copper ion binding"/>
    <property type="evidence" value="ECO:0007669"/>
    <property type="project" value="TreeGrafter"/>
</dbReference>
<protein>
    <recommendedName>
        <fullName evidence="2">Copper homeostasis protein cutC homolog</fullName>
    </recommendedName>
</protein>
<evidence type="ECO:0000313" key="4">
    <source>
        <dbReference type="Proteomes" id="UP000216533"/>
    </source>
</evidence>
<organism evidence="3 4">
    <name type="scientific">Parenemella sanctibonifatiensis</name>
    <dbReference type="NCBI Taxonomy" id="2016505"/>
    <lineage>
        <taxon>Bacteria</taxon>
        <taxon>Bacillati</taxon>
        <taxon>Actinomycetota</taxon>
        <taxon>Actinomycetes</taxon>
        <taxon>Propionibacteriales</taxon>
        <taxon>Propionibacteriaceae</taxon>
        <taxon>Parenemella</taxon>
    </lineage>
</organism>
<dbReference type="PANTHER" id="PTHR12598">
    <property type="entry name" value="COPPER HOMEOSTASIS PROTEIN CUTC"/>
    <property type="match status" value="1"/>
</dbReference>
<dbReference type="Pfam" id="PF03932">
    <property type="entry name" value="CutC"/>
    <property type="match status" value="1"/>
</dbReference>